<dbReference type="Pfam" id="PF14602">
    <property type="entry name" value="Hexapep_2"/>
    <property type="match status" value="1"/>
</dbReference>
<dbReference type="Gene3D" id="2.160.10.10">
    <property type="entry name" value="Hexapeptide repeat proteins"/>
    <property type="match status" value="1"/>
</dbReference>
<dbReference type="EC" id="2.3.1.-" evidence="1"/>
<dbReference type="EMBL" id="CP090958">
    <property type="protein sequence ID" value="WGW12168.1"/>
    <property type="molecule type" value="Genomic_DNA"/>
</dbReference>
<organism evidence="1 2">
    <name type="scientific">Saxibacter everestensis</name>
    <dbReference type="NCBI Taxonomy" id="2909229"/>
    <lineage>
        <taxon>Bacteria</taxon>
        <taxon>Bacillati</taxon>
        <taxon>Actinomycetota</taxon>
        <taxon>Actinomycetes</taxon>
        <taxon>Micrococcales</taxon>
        <taxon>Brevibacteriaceae</taxon>
        <taxon>Saxibacter</taxon>
    </lineage>
</organism>
<evidence type="ECO:0000313" key="1">
    <source>
        <dbReference type="EMBL" id="WGW12168.1"/>
    </source>
</evidence>
<dbReference type="InterPro" id="IPR050179">
    <property type="entry name" value="Trans_hexapeptide_repeat"/>
</dbReference>
<protein>
    <submittedName>
        <fullName evidence="1">Acyltransferase</fullName>
        <ecNumber evidence="1">2.3.1.-</ecNumber>
    </submittedName>
</protein>
<dbReference type="InterPro" id="IPR011004">
    <property type="entry name" value="Trimer_LpxA-like_sf"/>
</dbReference>
<dbReference type="CDD" id="cd04647">
    <property type="entry name" value="LbH_MAT_like"/>
    <property type="match status" value="1"/>
</dbReference>
<reference evidence="1 2" key="1">
    <citation type="submission" date="2023-05" db="EMBL/GenBank/DDBJ databases">
        <title>Lithophilousrod everest ZFBP1038 complete genpme.</title>
        <authorList>
            <person name="Tian M."/>
        </authorList>
    </citation>
    <scope>NUCLEOTIDE SEQUENCE [LARGE SCALE GENOMIC DNA]</scope>
    <source>
        <strain evidence="1 2">ZFBP1038</strain>
    </source>
</reference>
<dbReference type="SUPFAM" id="SSF51161">
    <property type="entry name" value="Trimeric LpxA-like enzymes"/>
    <property type="match status" value="1"/>
</dbReference>
<keyword evidence="1" id="KW-0012">Acyltransferase</keyword>
<sequence length="184" mass="20338">MNLKRIEYRLRRLLRGRESALRARGMRIGEGCRILSDFDASEPWLISIGDRVTVSTNIEVLTHDGTGWMYRDDHGRRFRYAAVSIGSDVFIGSRAIIMPGVTIGSKCVIGAGAVVTRSVPSGTVVAGNPARVISSWNDLEAKISKWPAESDKSGSTYRERVDSIVEARSAEYMKYMQRPSSPIG</sequence>
<keyword evidence="2" id="KW-1185">Reference proteome</keyword>
<dbReference type="InterPro" id="IPR001451">
    <property type="entry name" value="Hexapep"/>
</dbReference>
<dbReference type="PANTHER" id="PTHR43300:SF11">
    <property type="entry name" value="ACETYLTRANSFERASE RV3034C-RELATED"/>
    <property type="match status" value="1"/>
</dbReference>
<dbReference type="PANTHER" id="PTHR43300">
    <property type="entry name" value="ACETYLTRANSFERASE"/>
    <property type="match status" value="1"/>
</dbReference>
<keyword evidence="1" id="KW-0808">Transferase</keyword>
<proteinExistence type="predicted"/>
<dbReference type="RefSeq" id="WP_349638967.1">
    <property type="nucleotide sequence ID" value="NZ_CP090958.1"/>
</dbReference>
<evidence type="ECO:0000313" key="2">
    <source>
        <dbReference type="Proteomes" id="UP001209083"/>
    </source>
</evidence>
<dbReference type="GO" id="GO:0016746">
    <property type="term" value="F:acyltransferase activity"/>
    <property type="evidence" value="ECO:0007669"/>
    <property type="project" value="UniProtKB-KW"/>
</dbReference>
<gene>
    <name evidence="1" type="ORF">LWF01_19145</name>
</gene>
<name>A0ABY8QTD7_9MICO</name>
<accession>A0ABY8QTD7</accession>
<dbReference type="Proteomes" id="UP001209083">
    <property type="component" value="Chromosome"/>
</dbReference>